<reference evidence="2 3" key="1">
    <citation type="submission" date="2024-04" db="EMBL/GenBank/DDBJ databases">
        <authorList>
            <person name="Waldvogel A.-M."/>
            <person name="Schoenle A."/>
        </authorList>
    </citation>
    <scope>NUCLEOTIDE SEQUENCE [LARGE SCALE GENOMIC DNA]</scope>
</reference>
<organism evidence="2 3">
    <name type="scientific">Knipowitschia caucasica</name>
    <name type="common">Caucasian dwarf goby</name>
    <name type="synonym">Pomatoschistus caucasicus</name>
    <dbReference type="NCBI Taxonomy" id="637954"/>
    <lineage>
        <taxon>Eukaryota</taxon>
        <taxon>Metazoa</taxon>
        <taxon>Chordata</taxon>
        <taxon>Craniata</taxon>
        <taxon>Vertebrata</taxon>
        <taxon>Euteleostomi</taxon>
        <taxon>Actinopterygii</taxon>
        <taxon>Neopterygii</taxon>
        <taxon>Teleostei</taxon>
        <taxon>Neoteleostei</taxon>
        <taxon>Acanthomorphata</taxon>
        <taxon>Gobiaria</taxon>
        <taxon>Gobiiformes</taxon>
        <taxon>Gobioidei</taxon>
        <taxon>Gobiidae</taxon>
        <taxon>Gobiinae</taxon>
        <taxon>Knipowitschia</taxon>
    </lineage>
</organism>
<proteinExistence type="predicted"/>
<feature type="region of interest" description="Disordered" evidence="1">
    <location>
        <begin position="111"/>
        <end position="134"/>
    </location>
</feature>
<evidence type="ECO:0000256" key="1">
    <source>
        <dbReference type="SAM" id="MobiDB-lite"/>
    </source>
</evidence>
<dbReference type="EMBL" id="OZ035834">
    <property type="protein sequence ID" value="CAL1574774.1"/>
    <property type="molecule type" value="Genomic_DNA"/>
</dbReference>
<keyword evidence="3" id="KW-1185">Reference proteome</keyword>
<dbReference type="Proteomes" id="UP001497482">
    <property type="component" value="Chromosome 12"/>
</dbReference>
<name>A0AAV2JHX3_KNICA</name>
<gene>
    <name evidence="2" type="ORF">KC01_LOCUS6467</name>
</gene>
<sequence>MLPKKAAMYAVEDDLVSLSTVYDLLDEQQHFYKELIQQQERNYRAFLQMVMDSTSSRMDSLVREMQDLRNCLQRTKSDLSEVKRHGVQNSKRTECLAEGLVMVREALDGQTMKESRSGVRPADPKRSGLRLDSSGRAVAGRAELKKIEPKAVKLVADLTDIHFENLKVVCKE</sequence>
<evidence type="ECO:0000313" key="2">
    <source>
        <dbReference type="EMBL" id="CAL1574774.1"/>
    </source>
</evidence>
<evidence type="ECO:0000313" key="3">
    <source>
        <dbReference type="Proteomes" id="UP001497482"/>
    </source>
</evidence>
<accession>A0AAV2JHX3</accession>
<feature type="compositionally biased region" description="Basic and acidic residues" evidence="1">
    <location>
        <begin position="111"/>
        <end position="126"/>
    </location>
</feature>
<dbReference type="AlphaFoldDB" id="A0AAV2JHX3"/>
<protein>
    <submittedName>
        <fullName evidence="2">Uncharacterized protein</fullName>
    </submittedName>
</protein>